<evidence type="ECO:0000313" key="3">
    <source>
        <dbReference type="Proteomes" id="UP000762676"/>
    </source>
</evidence>
<accession>A0AAV4EEA2</accession>
<keyword evidence="3" id="KW-1185">Reference proteome</keyword>
<dbReference type="AlphaFoldDB" id="A0AAV4EEA2"/>
<feature type="chain" id="PRO_5043708149" evidence="1">
    <location>
        <begin position="20"/>
        <end position="126"/>
    </location>
</feature>
<name>A0AAV4EEA2_9GAST</name>
<keyword evidence="1" id="KW-0732">Signal</keyword>
<dbReference type="EMBL" id="BMAT01003620">
    <property type="protein sequence ID" value="GFR58811.1"/>
    <property type="molecule type" value="Genomic_DNA"/>
</dbReference>
<dbReference type="Proteomes" id="UP000762676">
    <property type="component" value="Unassembled WGS sequence"/>
</dbReference>
<reference evidence="2 3" key="1">
    <citation type="journal article" date="2021" name="Elife">
        <title>Chloroplast acquisition without the gene transfer in kleptoplastic sea slugs, Plakobranchus ocellatus.</title>
        <authorList>
            <person name="Maeda T."/>
            <person name="Takahashi S."/>
            <person name="Yoshida T."/>
            <person name="Shimamura S."/>
            <person name="Takaki Y."/>
            <person name="Nagai Y."/>
            <person name="Toyoda A."/>
            <person name="Suzuki Y."/>
            <person name="Arimoto A."/>
            <person name="Ishii H."/>
            <person name="Satoh N."/>
            <person name="Nishiyama T."/>
            <person name="Hasebe M."/>
            <person name="Maruyama T."/>
            <person name="Minagawa J."/>
            <person name="Obokata J."/>
            <person name="Shigenobu S."/>
        </authorList>
    </citation>
    <scope>NUCLEOTIDE SEQUENCE [LARGE SCALE GENOMIC DNA]</scope>
</reference>
<protein>
    <submittedName>
        <fullName evidence="2">Prohormone-4</fullName>
    </submittedName>
</protein>
<evidence type="ECO:0000313" key="2">
    <source>
        <dbReference type="EMBL" id="GFR58811.1"/>
    </source>
</evidence>
<sequence length="126" mass="13860">MKITAFILLVSTLVAATVANECYNPRPDFDALINLVNHEIGWMGPNFFNGADPLIIAEALSVAHDVGDLSNVLGMTSENEETFKGALQAVSKGDKQPLLDLDMEPCSWNEVRYIFQQLLDSGFKLD</sequence>
<comment type="caution">
    <text evidence="2">The sequence shown here is derived from an EMBL/GenBank/DDBJ whole genome shotgun (WGS) entry which is preliminary data.</text>
</comment>
<organism evidence="2 3">
    <name type="scientific">Elysia marginata</name>
    <dbReference type="NCBI Taxonomy" id="1093978"/>
    <lineage>
        <taxon>Eukaryota</taxon>
        <taxon>Metazoa</taxon>
        <taxon>Spiralia</taxon>
        <taxon>Lophotrochozoa</taxon>
        <taxon>Mollusca</taxon>
        <taxon>Gastropoda</taxon>
        <taxon>Heterobranchia</taxon>
        <taxon>Euthyneura</taxon>
        <taxon>Panpulmonata</taxon>
        <taxon>Sacoglossa</taxon>
        <taxon>Placobranchoidea</taxon>
        <taxon>Plakobranchidae</taxon>
        <taxon>Elysia</taxon>
    </lineage>
</organism>
<feature type="signal peptide" evidence="1">
    <location>
        <begin position="1"/>
        <end position="19"/>
    </location>
</feature>
<gene>
    <name evidence="2" type="ORF">ElyMa_001778200</name>
</gene>
<evidence type="ECO:0000256" key="1">
    <source>
        <dbReference type="SAM" id="SignalP"/>
    </source>
</evidence>
<proteinExistence type="predicted"/>